<reference evidence="4" key="1">
    <citation type="submission" date="2021-12" db="EMBL/GenBank/DDBJ databases">
        <title>Enterovibrio ZSDZ35 sp. nov. and Enterovibrio ZSDZ42 sp. nov., isolated from coastal seawater in Qingdao.</title>
        <authorList>
            <person name="Zhang P."/>
        </authorList>
    </citation>
    <scope>NUCLEOTIDE SEQUENCE</scope>
    <source>
        <strain evidence="4">ZSDZ42</strain>
    </source>
</reference>
<dbReference type="PANTHER" id="PTHR30349:SF93">
    <property type="entry name" value="FELS-2 PROPHAGE PROTEIN"/>
    <property type="match status" value="1"/>
</dbReference>
<keyword evidence="5" id="KW-1185">Reference proteome</keyword>
<accession>A0ABT5QYE5</accession>
<dbReference type="Proteomes" id="UP001149400">
    <property type="component" value="Unassembled WGS sequence"/>
</dbReference>
<gene>
    <name evidence="4" type="ORF">LRP50_05340</name>
</gene>
<dbReference type="Pfam" id="PF24624">
    <property type="entry name" value="Int_N"/>
    <property type="match status" value="1"/>
</dbReference>
<name>A0ABT5QYE5_9GAMM</name>
<evidence type="ECO:0000259" key="3">
    <source>
        <dbReference type="PROSITE" id="PS51898"/>
    </source>
</evidence>
<evidence type="ECO:0000313" key="5">
    <source>
        <dbReference type="Proteomes" id="UP001149400"/>
    </source>
</evidence>
<evidence type="ECO:0000256" key="2">
    <source>
        <dbReference type="ARBA" id="ARBA00023172"/>
    </source>
</evidence>
<dbReference type="InterPro" id="IPR050090">
    <property type="entry name" value="Tyrosine_recombinase_XerCD"/>
</dbReference>
<organism evidence="4 5">
    <name type="scientific">Enterovibrio gelatinilyticus</name>
    <dbReference type="NCBI Taxonomy" id="2899819"/>
    <lineage>
        <taxon>Bacteria</taxon>
        <taxon>Pseudomonadati</taxon>
        <taxon>Pseudomonadota</taxon>
        <taxon>Gammaproteobacteria</taxon>
        <taxon>Vibrionales</taxon>
        <taxon>Vibrionaceae</taxon>
        <taxon>Enterovibrio</taxon>
    </lineage>
</organism>
<dbReference type="PANTHER" id="PTHR30349">
    <property type="entry name" value="PHAGE INTEGRASE-RELATED"/>
    <property type="match status" value="1"/>
</dbReference>
<dbReference type="InterPro" id="IPR011010">
    <property type="entry name" value="DNA_brk_join_enz"/>
</dbReference>
<dbReference type="CDD" id="cd00796">
    <property type="entry name" value="INT_Rci_Hp1_C"/>
    <property type="match status" value="1"/>
</dbReference>
<dbReference type="PROSITE" id="PS51898">
    <property type="entry name" value="TYR_RECOMBINASE"/>
    <property type="match status" value="1"/>
</dbReference>
<dbReference type="RefSeq" id="WP_274163449.1">
    <property type="nucleotide sequence ID" value="NZ_JAJUBC010000004.1"/>
</dbReference>
<proteinExistence type="predicted"/>
<dbReference type="SUPFAM" id="SSF56349">
    <property type="entry name" value="DNA breaking-rejoining enzymes"/>
    <property type="match status" value="1"/>
</dbReference>
<dbReference type="EMBL" id="JAJUBC010000004">
    <property type="protein sequence ID" value="MDD1792551.1"/>
    <property type="molecule type" value="Genomic_DNA"/>
</dbReference>
<evidence type="ECO:0000313" key="4">
    <source>
        <dbReference type="EMBL" id="MDD1792551.1"/>
    </source>
</evidence>
<evidence type="ECO:0000256" key="1">
    <source>
        <dbReference type="ARBA" id="ARBA00022908"/>
    </source>
</evidence>
<dbReference type="Pfam" id="PF00589">
    <property type="entry name" value="Phage_integrase"/>
    <property type="match status" value="1"/>
</dbReference>
<dbReference type="InterPro" id="IPR002104">
    <property type="entry name" value="Integrase_catalytic"/>
</dbReference>
<feature type="domain" description="Tyr recombinase" evidence="3">
    <location>
        <begin position="173"/>
        <end position="333"/>
    </location>
</feature>
<dbReference type="Gene3D" id="1.10.443.10">
    <property type="entry name" value="Intergrase catalytic core"/>
    <property type="match status" value="1"/>
</dbReference>
<comment type="caution">
    <text evidence="4">The sequence shown here is derived from an EMBL/GenBank/DDBJ whole genome shotgun (WGS) entry which is preliminary data.</text>
</comment>
<protein>
    <submittedName>
        <fullName evidence="4">Tyrosine-type recombinase/integrase</fullName>
    </submittedName>
</protein>
<keyword evidence="2" id="KW-0233">DNA recombination</keyword>
<sequence>MSIRNLKDGSKKPWLCECYPSGRDGKRIRKRFVTKAEAAQFERYAMNAIDDKPWLGEKSDNRRLLDMVEIWHRAHGFSLAQGKYTYNRLSFIANSLGNPLATHFSVKMWSTFREQRIAGLIMNAKGKFAAVKTSTVNHDQSVLNAMIEELIRMGEWKAANPLNNVRPFRQHETEMAFLSEPQIDDVLTAAKALRNESVYHIILVCLSTGARFAEAEQLRGSQLSKYKITFSKTKGKKNRTVPISPALYNAIYQPTSGRLFKNCYNTMWRMIDSIIPDLPEGQATHVFRHTFASHFMMNGGNIVVLQRILGHTDIKHTMRYAHFAPDHLEDAITKNPISNRL</sequence>
<dbReference type="InterPro" id="IPR057084">
    <property type="entry name" value="Int_N"/>
</dbReference>
<dbReference type="InterPro" id="IPR013762">
    <property type="entry name" value="Integrase-like_cat_sf"/>
</dbReference>
<keyword evidence="1" id="KW-0229">DNA integration</keyword>